<keyword evidence="3" id="KW-1185">Reference proteome</keyword>
<proteinExistence type="predicted"/>
<evidence type="ECO:0000313" key="2">
    <source>
        <dbReference type="EMBL" id="KAK2840543.1"/>
    </source>
</evidence>
<feature type="compositionally biased region" description="Basic and acidic residues" evidence="1">
    <location>
        <begin position="30"/>
        <end position="40"/>
    </location>
</feature>
<name>A0AA88SRH2_TACVA</name>
<organism evidence="2 3">
    <name type="scientific">Tachysurus vachellii</name>
    <name type="common">Darkbarbel catfish</name>
    <name type="synonym">Pelteobagrus vachellii</name>
    <dbReference type="NCBI Taxonomy" id="175792"/>
    <lineage>
        <taxon>Eukaryota</taxon>
        <taxon>Metazoa</taxon>
        <taxon>Chordata</taxon>
        <taxon>Craniata</taxon>
        <taxon>Vertebrata</taxon>
        <taxon>Euteleostomi</taxon>
        <taxon>Actinopterygii</taxon>
        <taxon>Neopterygii</taxon>
        <taxon>Teleostei</taxon>
        <taxon>Ostariophysi</taxon>
        <taxon>Siluriformes</taxon>
        <taxon>Bagridae</taxon>
        <taxon>Tachysurus</taxon>
    </lineage>
</organism>
<accession>A0AA88SRH2</accession>
<protein>
    <submittedName>
        <fullName evidence="2">Uncharacterized protein</fullName>
    </submittedName>
</protein>
<dbReference type="Proteomes" id="UP001187315">
    <property type="component" value="Unassembled WGS sequence"/>
</dbReference>
<evidence type="ECO:0000256" key="1">
    <source>
        <dbReference type="SAM" id="MobiDB-lite"/>
    </source>
</evidence>
<feature type="region of interest" description="Disordered" evidence="1">
    <location>
        <begin position="1"/>
        <end position="43"/>
    </location>
</feature>
<reference evidence="2" key="1">
    <citation type="submission" date="2023-08" db="EMBL/GenBank/DDBJ databases">
        <title>Pelteobagrus vachellii genome.</title>
        <authorList>
            <person name="Liu H."/>
        </authorList>
    </citation>
    <scope>NUCLEOTIDE SEQUENCE</scope>
    <source>
        <strain evidence="2">PRFRI_2022a</strain>
        <tissue evidence="2">Muscle</tissue>
    </source>
</reference>
<dbReference type="EMBL" id="JAVHJS010000012">
    <property type="protein sequence ID" value="KAK2840543.1"/>
    <property type="molecule type" value="Genomic_DNA"/>
</dbReference>
<comment type="caution">
    <text evidence="2">The sequence shown here is derived from an EMBL/GenBank/DDBJ whole genome shotgun (WGS) entry which is preliminary data.</text>
</comment>
<dbReference type="AlphaFoldDB" id="A0AA88SRH2"/>
<gene>
    <name evidence="2" type="ORF">Q7C36_012122</name>
</gene>
<sequence>MVWDPSRHPPTLPDVFPDAKSGSSKNASVKYEHDDEREVESTEGGVDGVHWILADGACVITVLQLYLARHQNKIIPCGQYDKERSETETF</sequence>
<evidence type="ECO:0000313" key="3">
    <source>
        <dbReference type="Proteomes" id="UP001187315"/>
    </source>
</evidence>